<proteinExistence type="predicted"/>
<keyword evidence="1" id="KW-0812">Transmembrane</keyword>
<keyword evidence="1" id="KW-1133">Transmembrane helix</keyword>
<keyword evidence="1" id="KW-0472">Membrane</keyword>
<comment type="caution">
    <text evidence="2">The sequence shown here is derived from an EMBL/GenBank/DDBJ whole genome shotgun (WGS) entry which is preliminary data.</text>
</comment>
<reference evidence="2 3" key="1">
    <citation type="submission" date="2024-11" db="EMBL/GenBank/DDBJ databases">
        <authorList>
            <person name="Heng Y.C."/>
            <person name="Lim A.C.H."/>
            <person name="Lee J.K.Y."/>
            <person name="Kittelmann S."/>
        </authorList>
    </citation>
    <scope>NUCLEOTIDE SEQUENCE [LARGE SCALE GENOMIC DNA]</scope>
    <source>
        <strain evidence="2 3">WILCCON 0269</strain>
    </source>
</reference>
<keyword evidence="3" id="KW-1185">Reference proteome</keyword>
<dbReference type="Proteomes" id="UP001623660">
    <property type="component" value="Unassembled WGS sequence"/>
</dbReference>
<sequence>MRKINFYKLKFKIISIIITIILIFGLIMLFPHFFRNTYVVTIASKQVKNQGNGIQYLIYTQVEDGTIRAFKDTNSIIEFKFGSEDIYRGLRINRKYKIKTYGIRIIPFSSYENIIEAQQVK</sequence>
<name>A0ABW8SLX7_9CLOT</name>
<protein>
    <submittedName>
        <fullName evidence="2">DUF1523 domain-containing protein</fullName>
    </submittedName>
</protein>
<evidence type="ECO:0000313" key="3">
    <source>
        <dbReference type="Proteomes" id="UP001623660"/>
    </source>
</evidence>
<accession>A0ABW8SLX7</accession>
<organism evidence="2 3">
    <name type="scientific">Candidatus Clostridium eludens</name>
    <dbReference type="NCBI Taxonomy" id="3381663"/>
    <lineage>
        <taxon>Bacteria</taxon>
        <taxon>Bacillati</taxon>
        <taxon>Bacillota</taxon>
        <taxon>Clostridia</taxon>
        <taxon>Eubacteriales</taxon>
        <taxon>Clostridiaceae</taxon>
        <taxon>Clostridium</taxon>
    </lineage>
</organism>
<evidence type="ECO:0000256" key="1">
    <source>
        <dbReference type="SAM" id="Phobius"/>
    </source>
</evidence>
<gene>
    <name evidence="2" type="ORF">ACJDU8_13880</name>
</gene>
<dbReference type="RefSeq" id="WP_406792746.1">
    <property type="nucleotide sequence ID" value="NZ_JBJHZX010000020.1"/>
</dbReference>
<feature type="transmembrane region" description="Helical" evidence="1">
    <location>
        <begin position="12"/>
        <end position="34"/>
    </location>
</feature>
<dbReference type="EMBL" id="JBJHZX010000020">
    <property type="protein sequence ID" value="MFL0196638.1"/>
    <property type="molecule type" value="Genomic_DNA"/>
</dbReference>
<evidence type="ECO:0000313" key="2">
    <source>
        <dbReference type="EMBL" id="MFL0196638.1"/>
    </source>
</evidence>